<reference evidence="1" key="1">
    <citation type="submission" date="2021-02" db="EMBL/GenBank/DDBJ databases">
        <authorList>
            <person name="Nowell W R."/>
        </authorList>
    </citation>
    <scope>NUCLEOTIDE SEQUENCE</scope>
</reference>
<dbReference type="Proteomes" id="UP000682733">
    <property type="component" value="Unassembled WGS sequence"/>
</dbReference>
<protein>
    <submittedName>
        <fullName evidence="1">Uncharacterized protein</fullName>
    </submittedName>
</protein>
<name>A0A8S2F5D3_9BILA</name>
<sequence length="202" mass="22764">MTFTISLRDTNLIPSRTVDQYYAYTLENNPGFPPRGRTSLLSLLEACKVSTRHSLQSINYFAANAGLAFDGLFLLVDEFGLDVVNKRSIFDNLKRARMYLKSDYKVHVNKSSTIPDHCANYALSVAKDSDYAHKCDHYHDDVCNEYPQAGKSACDRYAAVIKGNVRRYLNEKHNVTNAAEFVEACHSYNGVKGVQAFECDLL</sequence>
<dbReference type="PANTHER" id="PTHR33845:SF1">
    <property type="entry name" value="C2H2-TYPE DOMAIN-CONTAINING PROTEIN"/>
    <property type="match status" value="1"/>
</dbReference>
<evidence type="ECO:0000313" key="1">
    <source>
        <dbReference type="EMBL" id="CAF1327583.1"/>
    </source>
</evidence>
<dbReference type="PANTHER" id="PTHR33845">
    <property type="entry name" value="C2H2-TYPE DOMAIN-CONTAINING PROTEIN"/>
    <property type="match status" value="1"/>
</dbReference>
<gene>
    <name evidence="1" type="ORF">OVA965_LOCUS29734</name>
    <name evidence="2" type="ORF">TMI583_LOCUS30513</name>
</gene>
<dbReference type="Proteomes" id="UP000677228">
    <property type="component" value="Unassembled WGS sequence"/>
</dbReference>
<evidence type="ECO:0000313" key="2">
    <source>
        <dbReference type="EMBL" id="CAF4138925.1"/>
    </source>
</evidence>
<dbReference type="EMBL" id="CAJOBA010042740">
    <property type="protein sequence ID" value="CAF4138925.1"/>
    <property type="molecule type" value="Genomic_DNA"/>
</dbReference>
<comment type="caution">
    <text evidence="1">The sequence shown here is derived from an EMBL/GenBank/DDBJ whole genome shotgun (WGS) entry which is preliminary data.</text>
</comment>
<evidence type="ECO:0000313" key="3">
    <source>
        <dbReference type="Proteomes" id="UP000677228"/>
    </source>
</evidence>
<organism evidence="1 3">
    <name type="scientific">Didymodactylos carnosus</name>
    <dbReference type="NCBI Taxonomy" id="1234261"/>
    <lineage>
        <taxon>Eukaryota</taxon>
        <taxon>Metazoa</taxon>
        <taxon>Spiralia</taxon>
        <taxon>Gnathifera</taxon>
        <taxon>Rotifera</taxon>
        <taxon>Eurotatoria</taxon>
        <taxon>Bdelloidea</taxon>
        <taxon>Philodinida</taxon>
        <taxon>Philodinidae</taxon>
        <taxon>Didymodactylos</taxon>
    </lineage>
</organism>
<accession>A0A8S2F5D3</accession>
<feature type="non-terminal residue" evidence="1">
    <location>
        <position position="1"/>
    </location>
</feature>
<dbReference type="EMBL" id="CAJNOK010021130">
    <property type="protein sequence ID" value="CAF1327583.1"/>
    <property type="molecule type" value="Genomic_DNA"/>
</dbReference>
<proteinExistence type="predicted"/>
<dbReference type="AlphaFoldDB" id="A0A8S2F5D3"/>